<evidence type="ECO:0000313" key="3">
    <source>
        <dbReference type="Proteomes" id="UP000198815"/>
    </source>
</evidence>
<dbReference type="Proteomes" id="UP000198815">
    <property type="component" value="Unassembled WGS sequence"/>
</dbReference>
<proteinExistence type="predicted"/>
<protein>
    <recommendedName>
        <fullName evidence="4">Coenzyme PQQ synthesis protein D (PqqD)</fullName>
    </recommendedName>
</protein>
<evidence type="ECO:0000256" key="1">
    <source>
        <dbReference type="SAM" id="Phobius"/>
    </source>
</evidence>
<sequence>MPDTLSAVTLIGMLVCIIGVTIDLQFAPSVPPQVRARIRRAWSRCAAPDGAQASFEVAVSLGQSDSAPSGEARARRRIVADNAALLEQQVATWLTLWAIEIRRSSMWLFHAVGLADGEGRTIGLAAPSHTGKTTVASTWGRQFGYVTDETLAVQPGSLRVEPYPKPLSVIRQPGEPKHQVGPDELGLMRPSGDLRLVRLGLLARQPGIREPRLERIGLREALFELAPQISLLGGRDRPLQALSELIAGLGGAVRVVYGEAADLGEVLGSLMHDPTPVAREWEPAASGDLRAGLGEDPASARARADAATVFRRSPGVADAIWAGGGLVVLSDGTRLSHLEGLGVAIWDALGSPLPYESLRSAVLERMPPPPSDADVGAAVDEAIEVLERQGIVFADGRGDSAGVLGNGVED</sequence>
<keyword evidence="1" id="KW-0812">Transmembrane</keyword>
<reference evidence="3" key="1">
    <citation type="submission" date="2016-10" db="EMBL/GenBank/DDBJ databases">
        <authorList>
            <person name="Varghese N."/>
            <person name="Submissions S."/>
        </authorList>
    </citation>
    <scope>NUCLEOTIDE SEQUENCE [LARGE SCALE GENOMIC DNA]</scope>
    <source>
        <strain evidence="3">DSM 16859</strain>
    </source>
</reference>
<organism evidence="2 3">
    <name type="scientific">Propionibacterium cyclohexanicum</name>
    <dbReference type="NCBI Taxonomy" id="64702"/>
    <lineage>
        <taxon>Bacteria</taxon>
        <taxon>Bacillati</taxon>
        <taxon>Actinomycetota</taxon>
        <taxon>Actinomycetes</taxon>
        <taxon>Propionibacteriales</taxon>
        <taxon>Propionibacteriaceae</taxon>
        <taxon>Propionibacterium</taxon>
    </lineage>
</organism>
<name>A0A1H9TXP1_9ACTN</name>
<keyword evidence="1" id="KW-1133">Transmembrane helix</keyword>
<evidence type="ECO:0008006" key="4">
    <source>
        <dbReference type="Google" id="ProtNLM"/>
    </source>
</evidence>
<dbReference type="STRING" id="64702.SAMN05443377_1318"/>
<dbReference type="AlphaFoldDB" id="A0A1H9TXP1"/>
<accession>A0A1H9TXP1</accession>
<keyword evidence="3" id="KW-1185">Reference proteome</keyword>
<dbReference type="EMBL" id="FOGZ01000031">
    <property type="protein sequence ID" value="SES01896.1"/>
    <property type="molecule type" value="Genomic_DNA"/>
</dbReference>
<gene>
    <name evidence="2" type="ORF">SAMN05443377_1318</name>
</gene>
<evidence type="ECO:0000313" key="2">
    <source>
        <dbReference type="EMBL" id="SES01896.1"/>
    </source>
</evidence>
<feature type="transmembrane region" description="Helical" evidence="1">
    <location>
        <begin position="6"/>
        <end position="27"/>
    </location>
</feature>
<keyword evidence="1" id="KW-0472">Membrane</keyword>